<evidence type="ECO:0000313" key="1">
    <source>
        <dbReference type="EMBL" id="WIV54278.1"/>
    </source>
</evidence>
<reference evidence="1 2" key="1">
    <citation type="submission" date="2023-06" db="EMBL/GenBank/DDBJ databases">
        <authorList>
            <person name="Oyuntsetseg B."/>
            <person name="Kim S.B."/>
        </authorList>
    </citation>
    <scope>NUCLEOTIDE SEQUENCE [LARGE SCALE GENOMIC DNA]</scope>
    <source>
        <strain evidence="1 2">2-2</strain>
    </source>
</reference>
<keyword evidence="2" id="KW-1185">Reference proteome</keyword>
<accession>A0ABY8XF80</accession>
<dbReference type="Proteomes" id="UP001227101">
    <property type="component" value="Chromosome"/>
</dbReference>
<name>A0ABY8XF80_9PSEU</name>
<gene>
    <name evidence="1" type="ORF">QP939_36205</name>
</gene>
<dbReference type="EMBL" id="CP127173">
    <property type="protein sequence ID" value="WIV54278.1"/>
    <property type="molecule type" value="Genomic_DNA"/>
</dbReference>
<proteinExistence type="predicted"/>
<sequence length="160" mass="17665">MKLGLAIRELHRSEGGLAKDLVKLAERHAVEHEVHYVALDLARWSRDHVRALASAGRAYDVQLSEEAPSSFGPMAALRTTVAELSGRRPEPGLLLLADLRRLHREVAGVSLDWELLAQGAQAVKDTDLLEVASRCHPQTLRQLKWTNAMLKVLSPQVLAS</sequence>
<organism evidence="1 2">
    <name type="scientific">Amycolatopsis nalaikhensis</name>
    <dbReference type="NCBI Taxonomy" id="715472"/>
    <lineage>
        <taxon>Bacteria</taxon>
        <taxon>Bacillati</taxon>
        <taxon>Actinomycetota</taxon>
        <taxon>Actinomycetes</taxon>
        <taxon>Pseudonocardiales</taxon>
        <taxon>Pseudonocardiaceae</taxon>
        <taxon>Amycolatopsis</taxon>
    </lineage>
</organism>
<dbReference type="RefSeq" id="WP_285450880.1">
    <property type="nucleotide sequence ID" value="NZ_CP127173.1"/>
</dbReference>
<protein>
    <submittedName>
        <fullName evidence="1">Uncharacterized protein</fullName>
    </submittedName>
</protein>
<evidence type="ECO:0000313" key="2">
    <source>
        <dbReference type="Proteomes" id="UP001227101"/>
    </source>
</evidence>